<evidence type="ECO:0008006" key="4">
    <source>
        <dbReference type="Google" id="ProtNLM"/>
    </source>
</evidence>
<proteinExistence type="predicted"/>
<feature type="chain" id="PRO_5011649003" description="Hemophore-related protein" evidence="1">
    <location>
        <begin position="29"/>
        <end position="130"/>
    </location>
</feature>
<keyword evidence="3" id="KW-1185">Reference proteome</keyword>
<dbReference type="EMBL" id="FMYQ01000007">
    <property type="protein sequence ID" value="SDC48304.1"/>
    <property type="molecule type" value="Genomic_DNA"/>
</dbReference>
<reference evidence="3" key="1">
    <citation type="submission" date="2016-09" db="EMBL/GenBank/DDBJ databases">
        <authorList>
            <person name="Varghese N."/>
            <person name="Submissions S."/>
        </authorList>
    </citation>
    <scope>NUCLEOTIDE SEQUENCE [LARGE SCALE GENOMIC DNA]</scope>
    <source>
        <strain evidence="3">TNe-862</strain>
    </source>
</reference>
<evidence type="ECO:0000313" key="2">
    <source>
        <dbReference type="EMBL" id="SDC48304.1"/>
    </source>
</evidence>
<feature type="signal peptide" evidence="1">
    <location>
        <begin position="1"/>
        <end position="28"/>
    </location>
</feature>
<evidence type="ECO:0000256" key="1">
    <source>
        <dbReference type="SAM" id="SignalP"/>
    </source>
</evidence>
<protein>
    <recommendedName>
        <fullName evidence="4">Hemophore-related protein</fullName>
    </recommendedName>
</protein>
<sequence>MKGRTNVERLARVVAAFVLYSLAPNANAEGEITCPPMPPPADSIGHNVQTAISAKAGTLGKISAAQIEVKTETTAQSLFDKFPHADRLTALQILSSTYCSILKDQAISPSERANRWERFQEKTLELMTKG</sequence>
<dbReference type="Proteomes" id="UP000198908">
    <property type="component" value="Unassembled WGS sequence"/>
</dbReference>
<gene>
    <name evidence="2" type="ORF">SAMN05421548_10778</name>
</gene>
<organism evidence="2 3">
    <name type="scientific">Paraburkholderia lycopersici</name>
    <dbReference type="NCBI Taxonomy" id="416944"/>
    <lineage>
        <taxon>Bacteria</taxon>
        <taxon>Pseudomonadati</taxon>
        <taxon>Pseudomonadota</taxon>
        <taxon>Betaproteobacteria</taxon>
        <taxon>Burkholderiales</taxon>
        <taxon>Burkholderiaceae</taxon>
        <taxon>Paraburkholderia</taxon>
    </lineage>
</organism>
<name>A0A1G6LZ30_9BURK</name>
<keyword evidence="1" id="KW-0732">Signal</keyword>
<evidence type="ECO:0000313" key="3">
    <source>
        <dbReference type="Proteomes" id="UP000198908"/>
    </source>
</evidence>
<accession>A0A1G6LZ30</accession>
<dbReference type="AlphaFoldDB" id="A0A1G6LZ30"/>